<evidence type="ECO:0000256" key="1">
    <source>
        <dbReference type="SAM" id="Coils"/>
    </source>
</evidence>
<reference evidence="2 3" key="1">
    <citation type="submission" date="2024-05" db="EMBL/GenBank/DDBJ databases">
        <authorList>
            <person name="Wallberg A."/>
        </authorList>
    </citation>
    <scope>NUCLEOTIDE SEQUENCE [LARGE SCALE GENOMIC DNA]</scope>
</reference>
<protein>
    <recommendedName>
        <fullName evidence="4">DZIP3-like HEPN domain-containing protein</fullName>
    </recommendedName>
</protein>
<name>A0AAV2S6Z0_MEGNR</name>
<accession>A0AAV2S6Z0</accession>
<evidence type="ECO:0008006" key="4">
    <source>
        <dbReference type="Google" id="ProtNLM"/>
    </source>
</evidence>
<gene>
    <name evidence="2" type="ORF">MNOR_LOCUS33891</name>
</gene>
<organism evidence="2 3">
    <name type="scientific">Meganyctiphanes norvegica</name>
    <name type="common">Northern krill</name>
    <name type="synonym">Thysanopoda norvegica</name>
    <dbReference type="NCBI Taxonomy" id="48144"/>
    <lineage>
        <taxon>Eukaryota</taxon>
        <taxon>Metazoa</taxon>
        <taxon>Ecdysozoa</taxon>
        <taxon>Arthropoda</taxon>
        <taxon>Crustacea</taxon>
        <taxon>Multicrustacea</taxon>
        <taxon>Malacostraca</taxon>
        <taxon>Eumalacostraca</taxon>
        <taxon>Eucarida</taxon>
        <taxon>Euphausiacea</taxon>
        <taxon>Euphausiidae</taxon>
        <taxon>Meganyctiphanes</taxon>
    </lineage>
</organism>
<sequence length="346" mass="40426">MSQKRCSKTEKFNQNKIKCESAVTVGKTLHVFILKASDPNDINIKAKLLNVMSNTQLRSRFTKDEHPFLKSGVVFSNLDTLDICMLHKLVYYLCDLENKAPELESNLRTLKNNRNDIAHNTDLNKFTDLFTFRKIEELRVLFETILKGIENLYVTNIDDKIKEINIELDNILENVEVEVGDLEIEALLKDLQDIGKCPFKVKIEIKDYPTYCSELIPLLETLGKDITRETRVRFQVYKPFFDDVDLQFYDSQKYLSPLLDEESRCQLTWYRGNMSNEMISVLPPTMKQLYLRMRSDQIEHLNNQLPKLLDLWNLVLYLDLSENGNIYGLDTIDPSSLPMIDFKVIY</sequence>
<evidence type="ECO:0000313" key="2">
    <source>
        <dbReference type="EMBL" id="CAL4169506.1"/>
    </source>
</evidence>
<evidence type="ECO:0000313" key="3">
    <source>
        <dbReference type="Proteomes" id="UP001497623"/>
    </source>
</evidence>
<keyword evidence="1" id="KW-0175">Coiled coil</keyword>
<dbReference type="EMBL" id="CAXKWB010050254">
    <property type="protein sequence ID" value="CAL4169506.1"/>
    <property type="molecule type" value="Genomic_DNA"/>
</dbReference>
<proteinExistence type="predicted"/>
<dbReference type="AlphaFoldDB" id="A0AAV2S6Z0"/>
<dbReference type="Proteomes" id="UP001497623">
    <property type="component" value="Unassembled WGS sequence"/>
</dbReference>
<comment type="caution">
    <text evidence="2">The sequence shown here is derived from an EMBL/GenBank/DDBJ whole genome shotgun (WGS) entry which is preliminary data.</text>
</comment>
<feature type="coiled-coil region" evidence="1">
    <location>
        <begin position="154"/>
        <end position="185"/>
    </location>
</feature>
<keyword evidence="3" id="KW-1185">Reference proteome</keyword>